<organism evidence="1">
    <name type="scientific">Schlesneria paludicola</name>
    <dbReference type="NCBI Taxonomy" id="360056"/>
    <lineage>
        <taxon>Bacteria</taxon>
        <taxon>Pseudomonadati</taxon>
        <taxon>Planctomycetota</taxon>
        <taxon>Planctomycetia</taxon>
        <taxon>Planctomycetales</taxon>
        <taxon>Planctomycetaceae</taxon>
        <taxon>Schlesneria</taxon>
    </lineage>
</organism>
<gene>
    <name evidence="1" type="ORF">ENS64_17880</name>
</gene>
<accession>A0A7C4LQ41</accession>
<proteinExistence type="predicted"/>
<dbReference type="AlphaFoldDB" id="A0A7C4LQ41"/>
<dbReference type="EMBL" id="DSVQ01000019">
    <property type="protein sequence ID" value="HGT41119.1"/>
    <property type="molecule type" value="Genomic_DNA"/>
</dbReference>
<protein>
    <submittedName>
        <fullName evidence="1">Uncharacterized protein</fullName>
    </submittedName>
</protein>
<name>A0A7C4LQ41_9PLAN</name>
<comment type="caution">
    <text evidence="1">The sequence shown here is derived from an EMBL/GenBank/DDBJ whole genome shotgun (WGS) entry which is preliminary data.</text>
</comment>
<dbReference type="InterPro" id="IPR017030">
    <property type="entry name" value="Vir_effector_SfrC"/>
</dbReference>
<sequence>MAFPNDRDRQLQRDTRETLAFADELMEWMGTFNPQRKAARVGLIPVDEEFQLLSLRRKASSLYRSSKVPAAAAVYGPSQVGKSLFVGRVLQPQDPHASPLGRDENAGPPAYYPRLSFEHDLNPRCGSQEATAIVSRFTTKDRFDEEARQVQEYPVLVRGLSRSEWLRVLSRGFRSECSMPGKEWMFDESSLEEVFSKTAVKYPAWETDRQWRMDLLDVYTYLQRREPLRYQVEEAYVNGLLSRYPLAHPGYVDIAAKLCWADWPDLTALFLRIEGFLERIRQHGRDGILLHWAAVRFLLDSQQKSWHESPASFHFPRVDWCDIVDQFVDGWYVLDYQPGQGPPREPLTTIQAAMLEMVIPILPDRLNPEWRSVLAEIDFLDIPGMRASGSGETTAVVDDASAPEAQQNIVKRGKVFYLFERYIEELQAQTLLMLIRGGKLEVSGYLKEYVEKWGLMRYGKDRWPHRVQDRPPAFFLGLTGIDEEFEKDHPTSSLYDARLKDLVHRTFTEVMLNFGGPGQPFTNVYPIRYPGTWDNDEPRRRQFGRDKWDKAREAFLASPYVQRHVEDAARKWDIAMQDGDGGASLLAAAFRHVTSSHRKQDELQSWQRETRQQLENLARSWLVDPNANADRERRIRLAQNVLDWFLREPSLINRRVLAMKETLSFRRGDVLAIADIADVQQEYLNPLPLESRLPDVLRTMLRTWATTWAPDRWQDYTARHREAGQWLDGEAFAALTRYLADYLTSETVFAGLCDRIGRVAGLKVANLADRRVARRKLVRMILNDYVTCPGDPAETIEPLAENGNRPPVAVAAVNGDSRSTPLLTAFVERWQVRLPAVVAAGAGNKVNIPAGNSELFEILQNYGAS</sequence>
<evidence type="ECO:0000313" key="1">
    <source>
        <dbReference type="EMBL" id="HGT41119.1"/>
    </source>
</evidence>
<reference evidence="1" key="1">
    <citation type="journal article" date="2020" name="mSystems">
        <title>Genome- and Community-Level Interaction Insights into Carbon Utilization and Element Cycling Functions of Hydrothermarchaeota in Hydrothermal Sediment.</title>
        <authorList>
            <person name="Zhou Z."/>
            <person name="Liu Y."/>
            <person name="Xu W."/>
            <person name="Pan J."/>
            <person name="Luo Z.H."/>
            <person name="Li M."/>
        </authorList>
    </citation>
    <scope>NUCLEOTIDE SEQUENCE [LARGE SCALE GENOMIC DNA]</scope>
    <source>
        <strain evidence="1">SpSt-508</strain>
    </source>
</reference>
<dbReference type="Pfam" id="PF10139">
    <property type="entry name" value="Virul_Fac"/>
    <property type="match status" value="1"/>
</dbReference>